<evidence type="ECO:0000313" key="3">
    <source>
        <dbReference type="Proteomes" id="UP000639859"/>
    </source>
</evidence>
<dbReference type="Proteomes" id="UP000639859">
    <property type="component" value="Unassembled WGS sequence"/>
</dbReference>
<evidence type="ECO:0000256" key="1">
    <source>
        <dbReference type="SAM" id="SignalP"/>
    </source>
</evidence>
<dbReference type="RefSeq" id="WP_198577693.1">
    <property type="nucleotide sequence ID" value="NZ_JADWOX010000015.1"/>
</dbReference>
<dbReference type="EMBL" id="JADWOX010000015">
    <property type="protein sequence ID" value="MBI1685799.1"/>
    <property type="molecule type" value="Genomic_DNA"/>
</dbReference>
<gene>
    <name evidence="2" type="ORF">I4Q42_19190</name>
</gene>
<keyword evidence="1" id="KW-0732">Signal</keyword>
<reference evidence="2 3" key="1">
    <citation type="submission" date="2020-11" db="EMBL/GenBank/DDBJ databases">
        <title>genome sequence of strain KACC 18849.</title>
        <authorList>
            <person name="Gao J."/>
            <person name="Zhang X."/>
        </authorList>
    </citation>
    <scope>NUCLEOTIDE SEQUENCE [LARGE SCALE GENOMIC DNA]</scope>
    <source>
        <strain evidence="2 3">KACC 18849</strain>
    </source>
</reference>
<protein>
    <submittedName>
        <fullName evidence="2">Uncharacterized protein</fullName>
    </submittedName>
</protein>
<feature type="chain" id="PRO_5046935548" evidence="1">
    <location>
        <begin position="20"/>
        <end position="202"/>
    </location>
</feature>
<feature type="signal peptide" evidence="1">
    <location>
        <begin position="1"/>
        <end position="19"/>
    </location>
</feature>
<organism evidence="2 3">
    <name type="scientific">Caulobacter hibisci</name>
    <dbReference type="NCBI Taxonomy" id="2035993"/>
    <lineage>
        <taxon>Bacteria</taxon>
        <taxon>Pseudomonadati</taxon>
        <taxon>Pseudomonadota</taxon>
        <taxon>Alphaproteobacteria</taxon>
        <taxon>Caulobacterales</taxon>
        <taxon>Caulobacteraceae</taxon>
        <taxon>Caulobacter</taxon>
    </lineage>
</organism>
<comment type="caution">
    <text evidence="2">The sequence shown here is derived from an EMBL/GenBank/DDBJ whole genome shotgun (WGS) entry which is preliminary data.</text>
</comment>
<name>A0ABS0T2B3_9CAUL</name>
<proteinExistence type="predicted"/>
<keyword evidence="3" id="KW-1185">Reference proteome</keyword>
<evidence type="ECO:0000313" key="2">
    <source>
        <dbReference type="EMBL" id="MBI1685799.1"/>
    </source>
</evidence>
<accession>A0ABS0T2B3</accession>
<sequence length="202" mass="21360">MLSILAAAALLTGASPAPAPQPAQPAPAVFVSGVHGLTFRSPPGAGYCPLPDDWVGSDHGTDLLLNGGLCTSPGYPSVGRFVATKGVAAIMVYYGYDPTAGDDEPRRPPPCHKVAVARLMGADHPVCRERYEGRLYYSVEAKYRADTASEVSLQLVTTPQRLASDLEILRALAATVQACKSDWMVEEHVGTGEACPKDGVYF</sequence>